<comment type="caution">
    <text evidence="5">The sequence shown here is derived from an EMBL/GenBank/DDBJ whole genome shotgun (WGS) entry which is preliminary data.</text>
</comment>
<keyword evidence="6" id="KW-1185">Reference proteome</keyword>
<dbReference type="InterPro" id="IPR050812">
    <property type="entry name" value="Preph/Arog_dehydrog"/>
</dbReference>
<comment type="pathway">
    <text evidence="3">Amino-acid biosynthesis.</text>
</comment>
<dbReference type="InterPro" id="IPR008927">
    <property type="entry name" value="6-PGluconate_DH-like_C_sf"/>
</dbReference>
<feature type="domain" description="Prephenate/arogenate dehydrogenase" evidence="4">
    <location>
        <begin position="6"/>
        <end position="284"/>
    </location>
</feature>
<evidence type="ECO:0000256" key="2">
    <source>
        <dbReference type="ARBA" id="ARBA00023002"/>
    </source>
</evidence>
<evidence type="ECO:0000259" key="4">
    <source>
        <dbReference type="PROSITE" id="PS51176"/>
    </source>
</evidence>
<dbReference type="EMBL" id="MIJF01000024">
    <property type="protein sequence ID" value="OEF99346.1"/>
    <property type="molecule type" value="Genomic_DNA"/>
</dbReference>
<organism evidence="5 6">
    <name type="scientific">Vulcanibacillus modesticaldus</name>
    <dbReference type="NCBI Taxonomy" id="337097"/>
    <lineage>
        <taxon>Bacteria</taxon>
        <taxon>Bacillati</taxon>
        <taxon>Bacillota</taxon>
        <taxon>Bacilli</taxon>
        <taxon>Bacillales</taxon>
        <taxon>Bacillaceae</taxon>
        <taxon>Vulcanibacillus</taxon>
    </lineage>
</organism>
<dbReference type="GO" id="GO:0070403">
    <property type="term" value="F:NAD+ binding"/>
    <property type="evidence" value="ECO:0007669"/>
    <property type="project" value="InterPro"/>
</dbReference>
<name>A0A1D2YUN6_9BACI</name>
<dbReference type="OrthoDB" id="9802008at2"/>
<sequence>MEISELKITIVGLGLIGGSFSMALRELKPKKLWAVDINQDVLKMAETQGIIDRGFLKPNIPLKNSDVVIISLYPEQTVNFIKNNLNNFKRGAVITDTTGIKDKILTEINNFIRDDLEFIGGHPMAGKEAMGFEFASAEIFKGANYILTPTDKNKEENIKLIEKIVMGIGCKNLIKISPKKHDEIIAYTSQMPHILALALVNSNHIDGLGLFVGDSFRAITRVANINARLWAELLIKNKDNILGQIKSFEDSLINIKKSVMEMDSDGLRRIFEKGSDMRDILWRL</sequence>
<dbReference type="GO" id="GO:0004665">
    <property type="term" value="F:prephenate dehydrogenase (NADP+) activity"/>
    <property type="evidence" value="ECO:0007669"/>
    <property type="project" value="InterPro"/>
</dbReference>
<keyword evidence="2" id="KW-0560">Oxidoreductase</keyword>
<gene>
    <name evidence="5" type="ORF">BHF71_01785</name>
</gene>
<evidence type="ECO:0000313" key="6">
    <source>
        <dbReference type="Proteomes" id="UP000243739"/>
    </source>
</evidence>
<dbReference type="InterPro" id="IPR046826">
    <property type="entry name" value="PDH_N"/>
</dbReference>
<dbReference type="Gene3D" id="1.10.3660.10">
    <property type="entry name" value="6-phosphogluconate dehydrogenase C-terminal like domain"/>
    <property type="match status" value="1"/>
</dbReference>
<dbReference type="AlphaFoldDB" id="A0A1D2YUN6"/>
<evidence type="ECO:0000256" key="3">
    <source>
        <dbReference type="ARBA" id="ARBA00029440"/>
    </source>
</evidence>
<evidence type="ECO:0000313" key="5">
    <source>
        <dbReference type="EMBL" id="OEF99346.1"/>
    </source>
</evidence>
<evidence type="ECO:0000256" key="1">
    <source>
        <dbReference type="ARBA" id="ARBA00007964"/>
    </source>
</evidence>
<dbReference type="SUPFAM" id="SSF48179">
    <property type="entry name" value="6-phosphogluconate dehydrogenase C-terminal domain-like"/>
    <property type="match status" value="1"/>
</dbReference>
<dbReference type="SUPFAM" id="SSF51735">
    <property type="entry name" value="NAD(P)-binding Rossmann-fold domains"/>
    <property type="match status" value="1"/>
</dbReference>
<comment type="similarity">
    <text evidence="1">Belongs to the prephenate/arogenate dehydrogenase family.</text>
</comment>
<protein>
    <submittedName>
        <fullName evidence="5">Prephenate dehydrogenase</fullName>
    </submittedName>
</protein>
<dbReference type="Gene3D" id="3.40.50.720">
    <property type="entry name" value="NAD(P)-binding Rossmann-like Domain"/>
    <property type="match status" value="1"/>
</dbReference>
<dbReference type="Pfam" id="PF20463">
    <property type="entry name" value="PDH_C"/>
    <property type="match status" value="1"/>
</dbReference>
<dbReference type="GO" id="GO:0006571">
    <property type="term" value="P:tyrosine biosynthetic process"/>
    <property type="evidence" value="ECO:0007669"/>
    <property type="project" value="InterPro"/>
</dbReference>
<dbReference type="Pfam" id="PF02153">
    <property type="entry name" value="PDH_N"/>
    <property type="match status" value="1"/>
</dbReference>
<dbReference type="FunFam" id="3.40.50.720:FF:000208">
    <property type="entry name" value="Prephenate dehydrogenase"/>
    <property type="match status" value="1"/>
</dbReference>
<dbReference type="PROSITE" id="PS51176">
    <property type="entry name" value="PDH_ADH"/>
    <property type="match status" value="1"/>
</dbReference>
<dbReference type="Proteomes" id="UP000243739">
    <property type="component" value="Unassembled WGS sequence"/>
</dbReference>
<dbReference type="InterPro" id="IPR003099">
    <property type="entry name" value="Prephen_DH"/>
</dbReference>
<dbReference type="GO" id="GO:0008977">
    <property type="term" value="F:prephenate dehydrogenase (NAD+) activity"/>
    <property type="evidence" value="ECO:0007669"/>
    <property type="project" value="InterPro"/>
</dbReference>
<dbReference type="InterPro" id="IPR036291">
    <property type="entry name" value="NAD(P)-bd_dom_sf"/>
</dbReference>
<dbReference type="RefSeq" id="WP_069656739.1">
    <property type="nucleotide sequence ID" value="NZ_MIJF01000024.1"/>
</dbReference>
<dbReference type="STRING" id="337097.BHF71_01785"/>
<reference evidence="5 6" key="1">
    <citation type="submission" date="2016-09" db="EMBL/GenBank/DDBJ databases">
        <title>Draft genome sequence for the type strain of Vulcanibacillus modesticaldus BR, a strictly anaerobic, moderately thermophilic, and nitrate-reducing bacterium from deep sea-hydrothermal vents of the Mid-Atlantic Ridge.</title>
        <authorList>
            <person name="Abin C.A."/>
            <person name="Hollibaugh J.T."/>
        </authorList>
    </citation>
    <scope>NUCLEOTIDE SEQUENCE [LARGE SCALE GENOMIC DNA]</scope>
    <source>
        <strain evidence="5 6">BR</strain>
    </source>
</reference>
<dbReference type="PANTHER" id="PTHR21363">
    <property type="entry name" value="PREPHENATE DEHYDROGENASE"/>
    <property type="match status" value="1"/>
</dbReference>
<accession>A0A1D2YUN6</accession>
<proteinExistence type="inferred from homology"/>
<dbReference type="PANTHER" id="PTHR21363:SF0">
    <property type="entry name" value="PREPHENATE DEHYDROGENASE [NADP(+)]"/>
    <property type="match status" value="1"/>
</dbReference>
<dbReference type="InterPro" id="IPR046825">
    <property type="entry name" value="PDH_C"/>
</dbReference>